<proteinExistence type="predicted"/>
<sequence>MARIAKPPPCTSRCTGRRSCSAHFAEAARHRLRGADARYLRLGRRTDPDGVRGPAAQYEWAERRTRRENRSCHGSSKASAREIRASNVLACNCTPDCMFGCTLGRRLSAGVDGFR</sequence>
<dbReference type="EMBL" id="KV722345">
    <property type="protein sequence ID" value="OCH94272.1"/>
    <property type="molecule type" value="Genomic_DNA"/>
</dbReference>
<accession>A0A8E2DRD3</accession>
<gene>
    <name evidence="1" type="ORF">OBBRIDRAFT_789405</name>
</gene>
<organism evidence="1 2">
    <name type="scientific">Obba rivulosa</name>
    <dbReference type="NCBI Taxonomy" id="1052685"/>
    <lineage>
        <taxon>Eukaryota</taxon>
        <taxon>Fungi</taxon>
        <taxon>Dikarya</taxon>
        <taxon>Basidiomycota</taxon>
        <taxon>Agaricomycotina</taxon>
        <taxon>Agaricomycetes</taxon>
        <taxon>Polyporales</taxon>
        <taxon>Gelatoporiaceae</taxon>
        <taxon>Obba</taxon>
    </lineage>
</organism>
<keyword evidence="2" id="KW-1185">Reference proteome</keyword>
<dbReference type="AlphaFoldDB" id="A0A8E2DRD3"/>
<dbReference type="Proteomes" id="UP000250043">
    <property type="component" value="Unassembled WGS sequence"/>
</dbReference>
<protein>
    <submittedName>
        <fullName evidence="1">Uncharacterized protein</fullName>
    </submittedName>
</protein>
<evidence type="ECO:0000313" key="2">
    <source>
        <dbReference type="Proteomes" id="UP000250043"/>
    </source>
</evidence>
<evidence type="ECO:0000313" key="1">
    <source>
        <dbReference type="EMBL" id="OCH94272.1"/>
    </source>
</evidence>
<name>A0A8E2DRD3_9APHY</name>
<reference evidence="1 2" key="1">
    <citation type="submission" date="2016-07" db="EMBL/GenBank/DDBJ databases">
        <title>Draft genome of the white-rot fungus Obba rivulosa 3A-2.</title>
        <authorList>
            <consortium name="DOE Joint Genome Institute"/>
            <person name="Miettinen O."/>
            <person name="Riley R."/>
            <person name="Acob R."/>
            <person name="Barry K."/>
            <person name="Cullen D."/>
            <person name="De Vries R."/>
            <person name="Hainaut M."/>
            <person name="Hatakka A."/>
            <person name="Henrissat B."/>
            <person name="Hilden K."/>
            <person name="Kuo R."/>
            <person name="Labutti K."/>
            <person name="Lipzen A."/>
            <person name="Makela M.R."/>
            <person name="Sandor L."/>
            <person name="Spatafora J.W."/>
            <person name="Grigoriev I.V."/>
            <person name="Hibbett D.S."/>
        </authorList>
    </citation>
    <scope>NUCLEOTIDE SEQUENCE [LARGE SCALE GENOMIC DNA]</scope>
    <source>
        <strain evidence="1 2">3A-2</strain>
    </source>
</reference>